<sequence>MISDSLINIENLVTTKFENALKNSDIIYQGFQITEQFIDGCSYQIRYVPGLEKKPVRDDVEKIGKDFLSPPYGNLHVCDISNYGLNQTTYVVLLNKYPLTKNHFLLLPHDFAKQSDVLSSDDLTLIYEILQNHKTTKLIAFFNCGEESGASQKHKHIQFYPVEENEPPIDTYLQDENQYEQANQLRQVPWAHFVISLLHIPEQLDQLGNYLMNKFIQLLDKMFHFKQGKHFDGAKSSYNVLITKKYIHLIPRSKEIFLLSNHSRKSVGGTDYAGIMNIKEENDINTILNIGFTNILLDVGRKKD</sequence>
<name>A0A815FNG9_9BILA</name>
<dbReference type="GO" id="GO:0009117">
    <property type="term" value="P:nucleotide metabolic process"/>
    <property type="evidence" value="ECO:0007669"/>
    <property type="project" value="InterPro"/>
</dbReference>
<dbReference type="InterPro" id="IPR043171">
    <property type="entry name" value="Ap4A_phos1/2-like"/>
</dbReference>
<feature type="domain" description="ATP adenylyltransferase C-terminal" evidence="1">
    <location>
        <begin position="187"/>
        <end position="300"/>
    </location>
</feature>
<dbReference type="InterPro" id="IPR045759">
    <property type="entry name" value="Ap4A_phos1/2_N"/>
</dbReference>
<proteinExistence type="predicted"/>
<evidence type="ECO:0008006" key="6">
    <source>
        <dbReference type="Google" id="ProtNLM"/>
    </source>
</evidence>
<dbReference type="InterPro" id="IPR009163">
    <property type="entry name" value="Ap4A_phos1/2"/>
</dbReference>
<gene>
    <name evidence="4" type="ORF">OKA104_LOCUS17135</name>
    <name evidence="3" type="ORF">VCS650_LOCUS32522</name>
</gene>
<accession>A0A815FNG9</accession>
<comment type="caution">
    <text evidence="3">The sequence shown here is derived from an EMBL/GenBank/DDBJ whole genome shotgun (WGS) entry which is preliminary data.</text>
</comment>
<evidence type="ECO:0000259" key="2">
    <source>
        <dbReference type="Pfam" id="PF19327"/>
    </source>
</evidence>
<dbReference type="Gene3D" id="3.30.428.70">
    <property type="match status" value="1"/>
</dbReference>
<dbReference type="EMBL" id="CAJNON010000593">
    <property type="protein sequence ID" value="CAF1327995.1"/>
    <property type="molecule type" value="Genomic_DNA"/>
</dbReference>
<dbReference type="GO" id="GO:0003877">
    <property type="term" value="F:ATP:ADP adenylyltransferase activity"/>
    <property type="evidence" value="ECO:0007669"/>
    <property type="project" value="InterPro"/>
</dbReference>
<dbReference type="EMBL" id="CAJOAY010001008">
    <property type="protein sequence ID" value="CAF3776646.1"/>
    <property type="molecule type" value="Genomic_DNA"/>
</dbReference>
<feature type="domain" description="Ap4A phosphorylase 1/2 N-terminal" evidence="2">
    <location>
        <begin position="38"/>
        <end position="164"/>
    </location>
</feature>
<dbReference type="Pfam" id="PF09830">
    <property type="entry name" value="ATP_transf"/>
    <property type="match status" value="1"/>
</dbReference>
<organism evidence="3 5">
    <name type="scientific">Adineta steineri</name>
    <dbReference type="NCBI Taxonomy" id="433720"/>
    <lineage>
        <taxon>Eukaryota</taxon>
        <taxon>Metazoa</taxon>
        <taxon>Spiralia</taxon>
        <taxon>Gnathifera</taxon>
        <taxon>Rotifera</taxon>
        <taxon>Eurotatoria</taxon>
        <taxon>Bdelloidea</taxon>
        <taxon>Adinetida</taxon>
        <taxon>Adinetidae</taxon>
        <taxon>Adineta</taxon>
    </lineage>
</organism>
<dbReference type="InterPro" id="IPR036265">
    <property type="entry name" value="HIT-like_sf"/>
</dbReference>
<dbReference type="Proteomes" id="UP000663881">
    <property type="component" value="Unassembled WGS sequence"/>
</dbReference>
<evidence type="ECO:0000313" key="5">
    <source>
        <dbReference type="Proteomes" id="UP000663891"/>
    </source>
</evidence>
<dbReference type="AlphaFoldDB" id="A0A815FNG9"/>
<evidence type="ECO:0000313" key="3">
    <source>
        <dbReference type="EMBL" id="CAF1327995.1"/>
    </source>
</evidence>
<dbReference type="PANTHER" id="PTHR38420">
    <property type="entry name" value="AP-4-A PHOSPHORYLASE II"/>
    <property type="match status" value="1"/>
</dbReference>
<dbReference type="SUPFAM" id="SSF54197">
    <property type="entry name" value="HIT-like"/>
    <property type="match status" value="1"/>
</dbReference>
<dbReference type="OrthoDB" id="9974318at2759"/>
<dbReference type="InterPro" id="IPR019200">
    <property type="entry name" value="ATP_adenylylTrfase_C"/>
</dbReference>
<dbReference type="GO" id="GO:0005524">
    <property type="term" value="F:ATP binding"/>
    <property type="evidence" value="ECO:0007669"/>
    <property type="project" value="InterPro"/>
</dbReference>
<reference evidence="3" key="1">
    <citation type="submission" date="2021-02" db="EMBL/GenBank/DDBJ databases">
        <authorList>
            <person name="Nowell W R."/>
        </authorList>
    </citation>
    <scope>NUCLEOTIDE SEQUENCE</scope>
</reference>
<dbReference type="PANTHER" id="PTHR38420:SF1">
    <property type="entry name" value="PUTATIVE (AFU_ORTHOLOGUE AFUA_5G14690)-RELATED"/>
    <property type="match status" value="1"/>
</dbReference>
<evidence type="ECO:0000313" key="4">
    <source>
        <dbReference type="EMBL" id="CAF3776646.1"/>
    </source>
</evidence>
<evidence type="ECO:0000259" key="1">
    <source>
        <dbReference type="Pfam" id="PF09830"/>
    </source>
</evidence>
<protein>
    <recommendedName>
        <fullName evidence="6">ATP adenylyltransferase</fullName>
    </recommendedName>
</protein>
<dbReference type="Proteomes" id="UP000663891">
    <property type="component" value="Unassembled WGS sequence"/>
</dbReference>
<dbReference type="Pfam" id="PF19327">
    <property type="entry name" value="Ap4A_phos_N"/>
    <property type="match status" value="1"/>
</dbReference>